<accession>A0A010S364</accession>
<dbReference type="Proteomes" id="UP000020467">
    <property type="component" value="Unassembled WGS sequence"/>
</dbReference>
<evidence type="ECO:0000313" key="2">
    <source>
        <dbReference type="EMBL" id="EXF85064.1"/>
    </source>
</evidence>
<gene>
    <name evidence="2" type="ORF">CFIO01_09630</name>
</gene>
<reference evidence="2 3" key="1">
    <citation type="submission" date="2014-02" db="EMBL/GenBank/DDBJ databases">
        <title>The genome sequence of Colletotrichum fioriniae PJ7.</title>
        <authorList>
            <person name="Baroncelli R."/>
            <person name="Thon M.R."/>
        </authorList>
    </citation>
    <scope>NUCLEOTIDE SEQUENCE [LARGE SCALE GENOMIC DNA]</scope>
    <source>
        <strain evidence="2 3">PJ7</strain>
    </source>
</reference>
<dbReference type="AlphaFoldDB" id="A0A010S364"/>
<evidence type="ECO:0000256" key="1">
    <source>
        <dbReference type="SAM" id="MobiDB-lite"/>
    </source>
</evidence>
<evidence type="ECO:0000313" key="3">
    <source>
        <dbReference type="Proteomes" id="UP000020467"/>
    </source>
</evidence>
<name>A0A010S364_9PEZI</name>
<dbReference type="OrthoDB" id="4664297at2759"/>
<feature type="region of interest" description="Disordered" evidence="1">
    <location>
        <begin position="210"/>
        <end position="250"/>
    </location>
</feature>
<dbReference type="Gene3D" id="2.60.40.2970">
    <property type="match status" value="1"/>
</dbReference>
<dbReference type="EMBL" id="JARH01000130">
    <property type="protein sequence ID" value="EXF85064.1"/>
    <property type="molecule type" value="Genomic_DNA"/>
</dbReference>
<dbReference type="KEGG" id="cfj:CFIO01_09630"/>
<proteinExistence type="predicted"/>
<sequence length="283" mass="30911">MAQENQHAGALSKLALRIRQTSENPPTLSFSVENKHDAPLTILRWNTPLDPLAIQVGLVSITPEGKSEPIEVHTVQLRRIMPPRPEDLVTLQPGESQEQEIVLKEPIVALDSLGKTARVAVKGKWQVVWPTTADKLSQATLEKLQFGEGVLTGEFESALSRENSFANVSNNVSRKRGLGMVCAGLGQPAECDDEANHIVLEGPVARRDVASSDKAANLTSRRPRDWKPAGPNVSVLSSIPPSTGRRPSFSTNSKELWIFSPQHCQQWDGRDPLPPRAAHVSPS</sequence>
<dbReference type="eggNOG" id="ENOG502SU1E">
    <property type="taxonomic scope" value="Eukaryota"/>
</dbReference>
<dbReference type="HOGENOM" id="CLU_983548_0_0_1"/>
<comment type="caution">
    <text evidence="2">The sequence shown here is derived from an EMBL/GenBank/DDBJ whole genome shotgun (WGS) entry which is preliminary data.</text>
</comment>
<organism evidence="2 3">
    <name type="scientific">Colletotrichum fioriniae PJ7</name>
    <dbReference type="NCBI Taxonomy" id="1445577"/>
    <lineage>
        <taxon>Eukaryota</taxon>
        <taxon>Fungi</taxon>
        <taxon>Dikarya</taxon>
        <taxon>Ascomycota</taxon>
        <taxon>Pezizomycotina</taxon>
        <taxon>Sordariomycetes</taxon>
        <taxon>Hypocreomycetidae</taxon>
        <taxon>Glomerellales</taxon>
        <taxon>Glomerellaceae</taxon>
        <taxon>Colletotrichum</taxon>
        <taxon>Colletotrichum acutatum species complex</taxon>
    </lineage>
</organism>
<keyword evidence="3" id="KW-1185">Reference proteome</keyword>
<protein>
    <submittedName>
        <fullName evidence="2">Uncharacterized protein</fullName>
    </submittedName>
</protein>